<evidence type="ECO:0000259" key="1">
    <source>
        <dbReference type="Pfam" id="PF01656"/>
    </source>
</evidence>
<dbReference type="Proteomes" id="UP000635565">
    <property type="component" value="Unassembled WGS sequence"/>
</dbReference>
<evidence type="ECO:0000313" key="3">
    <source>
        <dbReference type="Proteomes" id="UP000635565"/>
    </source>
</evidence>
<dbReference type="PANTHER" id="PTHR13696">
    <property type="entry name" value="P-LOOP CONTAINING NUCLEOSIDE TRIPHOSPHATE HYDROLASE"/>
    <property type="match status" value="1"/>
</dbReference>
<organism evidence="2 3">
    <name type="scientific">Dictyobacter formicarum</name>
    <dbReference type="NCBI Taxonomy" id="2778368"/>
    <lineage>
        <taxon>Bacteria</taxon>
        <taxon>Bacillati</taxon>
        <taxon>Chloroflexota</taxon>
        <taxon>Ktedonobacteria</taxon>
        <taxon>Ktedonobacterales</taxon>
        <taxon>Dictyobacteraceae</taxon>
        <taxon>Dictyobacter</taxon>
    </lineage>
</organism>
<accession>A0ABQ3VQZ1</accession>
<proteinExistence type="predicted"/>
<dbReference type="Pfam" id="PF01656">
    <property type="entry name" value="CbiA"/>
    <property type="match status" value="1"/>
</dbReference>
<reference evidence="2 3" key="1">
    <citation type="journal article" date="2021" name="Int. J. Syst. Evol. Microbiol.">
        <title>Reticulibacter mediterranei gen. nov., sp. nov., within the new family Reticulibacteraceae fam. nov., and Ktedonospora formicarum gen. nov., sp. nov., Ktedonobacter robiniae sp. nov., Dictyobacter formicarum sp. nov. and Dictyobacter arantiisoli sp. nov., belonging to the class Ktedonobacteria.</title>
        <authorList>
            <person name="Yabe S."/>
            <person name="Zheng Y."/>
            <person name="Wang C.M."/>
            <person name="Sakai Y."/>
            <person name="Abe K."/>
            <person name="Yokota A."/>
            <person name="Donadio S."/>
            <person name="Cavaletti L."/>
            <person name="Monciardini P."/>
        </authorList>
    </citation>
    <scope>NUCLEOTIDE SEQUENCE [LARGE SCALE GENOMIC DNA]</scope>
    <source>
        <strain evidence="2 3">SOSP1-9</strain>
    </source>
</reference>
<dbReference type="InterPro" id="IPR027417">
    <property type="entry name" value="P-loop_NTPase"/>
</dbReference>
<dbReference type="SUPFAM" id="SSF52540">
    <property type="entry name" value="P-loop containing nucleoside triphosphate hydrolases"/>
    <property type="match status" value="1"/>
</dbReference>
<dbReference type="PANTHER" id="PTHR13696:SF99">
    <property type="entry name" value="COBYRINIC ACID AC-DIAMIDE SYNTHASE"/>
    <property type="match status" value="1"/>
</dbReference>
<protein>
    <recommendedName>
        <fullName evidence="1">CobQ/CobB/MinD/ParA nucleotide binding domain-containing protein</fullName>
    </recommendedName>
</protein>
<keyword evidence="3" id="KW-1185">Reference proteome</keyword>
<dbReference type="RefSeq" id="WP_201365852.1">
    <property type="nucleotide sequence ID" value="NZ_BNJJ01000022.1"/>
</dbReference>
<evidence type="ECO:0000313" key="2">
    <source>
        <dbReference type="EMBL" id="GHO88243.1"/>
    </source>
</evidence>
<dbReference type="InterPro" id="IPR002586">
    <property type="entry name" value="CobQ/CobB/MinD/ParA_Nub-bd_dom"/>
</dbReference>
<feature type="domain" description="CobQ/CobB/MinD/ParA nucleotide binding" evidence="1">
    <location>
        <begin position="6"/>
        <end position="264"/>
    </location>
</feature>
<sequence length="325" mass="37117">MRVIQIKSKKGGVGKSLYAREFAQALAALGCSVLLIDGSEQANDDILENRQRHFDATLKECIINGVPFKSAARQVRKRLWLIAGSRDHEDINDFIRKERYPSLIKDMIEDLRAALTPPLPFEQRFSWWKNDKVNLGIFHLEATTDEEFGTPPQSIDYVIVDADASTEDDITFALWDAIDGILIPFEPTELDWQSYYQLKEDLKKRYQRRPDQQPPILGILPNKVLHTPNNPTPLAYLKALYRDAEEVVYQPVHWSKVFGECLNQHIASLEHPAVSSDRAIRELCAITLQLMGYEGEVTGLKFCDKCTDALNQAMHEQQAYEEVAE</sequence>
<name>A0ABQ3VQZ1_9CHLR</name>
<dbReference type="Gene3D" id="3.40.50.300">
    <property type="entry name" value="P-loop containing nucleotide triphosphate hydrolases"/>
    <property type="match status" value="1"/>
</dbReference>
<comment type="caution">
    <text evidence="2">The sequence shown here is derived from an EMBL/GenBank/DDBJ whole genome shotgun (WGS) entry which is preliminary data.</text>
</comment>
<dbReference type="EMBL" id="BNJJ01000022">
    <property type="protein sequence ID" value="GHO88243.1"/>
    <property type="molecule type" value="Genomic_DNA"/>
</dbReference>
<dbReference type="InterPro" id="IPR050678">
    <property type="entry name" value="DNA_Partitioning_ATPase"/>
</dbReference>
<gene>
    <name evidence="2" type="ORF">KSZ_62490</name>
</gene>